<dbReference type="AlphaFoldDB" id="A0A327Z8D9"/>
<proteinExistence type="predicted"/>
<dbReference type="EMBL" id="QLMJ01000011">
    <property type="protein sequence ID" value="RAK34635.1"/>
    <property type="molecule type" value="Genomic_DNA"/>
</dbReference>
<comment type="caution">
    <text evidence="1">The sequence shown here is derived from an EMBL/GenBank/DDBJ whole genome shotgun (WGS) entry which is preliminary data.</text>
</comment>
<sequence length="108" mass="10643">MTDIAIRLPQTQSSTVAVTPISWRLRGAAMAAAFVLGTAGSTAAVRLADHGAAVAPAVTGTGALAGGLAGTGSTTTTAFAATSIAPVSAQPLRAFVYERTTGTVREIA</sequence>
<accession>A0A327Z8D9</accession>
<dbReference type="RefSeq" id="WP_111651278.1">
    <property type="nucleotide sequence ID" value="NZ_JACHWI010000017.1"/>
</dbReference>
<name>A0A327Z8D9_9ACTN</name>
<evidence type="ECO:0000313" key="2">
    <source>
        <dbReference type="Proteomes" id="UP000249341"/>
    </source>
</evidence>
<reference evidence="1 2" key="1">
    <citation type="submission" date="2018-06" db="EMBL/GenBank/DDBJ databases">
        <title>Genomic Encyclopedia of Type Strains, Phase III (KMG-III): the genomes of soil and plant-associated and newly described type strains.</title>
        <authorList>
            <person name="Whitman W."/>
        </authorList>
    </citation>
    <scope>NUCLEOTIDE SEQUENCE [LARGE SCALE GENOMIC DNA]</scope>
    <source>
        <strain evidence="1 2">CGMCC 4.7090</strain>
    </source>
</reference>
<organism evidence="1 2">
    <name type="scientific">Actinoplanes lutulentus</name>
    <dbReference type="NCBI Taxonomy" id="1287878"/>
    <lineage>
        <taxon>Bacteria</taxon>
        <taxon>Bacillati</taxon>
        <taxon>Actinomycetota</taxon>
        <taxon>Actinomycetes</taxon>
        <taxon>Micromonosporales</taxon>
        <taxon>Micromonosporaceae</taxon>
        <taxon>Actinoplanes</taxon>
    </lineage>
</organism>
<evidence type="ECO:0000313" key="1">
    <source>
        <dbReference type="EMBL" id="RAK34635.1"/>
    </source>
</evidence>
<dbReference type="Proteomes" id="UP000249341">
    <property type="component" value="Unassembled WGS sequence"/>
</dbReference>
<keyword evidence="2" id="KW-1185">Reference proteome</keyword>
<gene>
    <name evidence="1" type="ORF">B0I29_111237</name>
</gene>
<protein>
    <submittedName>
        <fullName evidence="1">Uncharacterized protein</fullName>
    </submittedName>
</protein>